<protein>
    <submittedName>
        <fullName evidence="1">Uncharacterized protein</fullName>
    </submittedName>
</protein>
<organism evidence="1 2">
    <name type="scientific">Phytophthora nicotianae</name>
    <name type="common">Potato buckeye rot agent</name>
    <name type="synonym">Phytophthora parasitica</name>
    <dbReference type="NCBI Taxonomy" id="4792"/>
    <lineage>
        <taxon>Eukaryota</taxon>
        <taxon>Sar</taxon>
        <taxon>Stramenopiles</taxon>
        <taxon>Oomycota</taxon>
        <taxon>Peronosporomycetes</taxon>
        <taxon>Peronosporales</taxon>
        <taxon>Peronosporaceae</taxon>
        <taxon>Phytophthora</taxon>
    </lineage>
</organism>
<evidence type="ECO:0000313" key="2">
    <source>
        <dbReference type="Proteomes" id="UP000053864"/>
    </source>
</evidence>
<dbReference type="Proteomes" id="UP000053864">
    <property type="component" value="Unassembled WGS sequence"/>
</dbReference>
<sequence>EWKHIWAVCVARVKNYPRKKHEARCGVYGERSVFSDEIEHNADVEALEEASFYRKRYK</sequence>
<name>W2JIR8_PHYNI</name>
<evidence type="ECO:0000313" key="1">
    <source>
        <dbReference type="EMBL" id="ETL46355.1"/>
    </source>
</evidence>
<dbReference type="AlphaFoldDB" id="W2JIR8"/>
<feature type="non-terminal residue" evidence="1">
    <location>
        <position position="1"/>
    </location>
</feature>
<dbReference type="EMBL" id="KI671607">
    <property type="protein sequence ID" value="ETL46355.1"/>
    <property type="molecule type" value="Genomic_DNA"/>
</dbReference>
<gene>
    <name evidence="1" type="ORF">L916_03757</name>
</gene>
<proteinExistence type="predicted"/>
<reference evidence="1 2" key="1">
    <citation type="submission" date="2013-11" db="EMBL/GenBank/DDBJ databases">
        <title>The Genome Sequence of Phytophthora parasitica CJ05E6.</title>
        <authorList>
            <consortium name="The Broad Institute Genomics Platform"/>
            <person name="Russ C."/>
            <person name="Tyler B."/>
            <person name="Panabieres F."/>
            <person name="Shan W."/>
            <person name="Tripathy S."/>
            <person name="Grunwald N."/>
            <person name="Machado M."/>
            <person name="Johnson C.S."/>
            <person name="Arredondo F."/>
            <person name="Hong C."/>
            <person name="Coffey M."/>
            <person name="Young S.K."/>
            <person name="Zeng Q."/>
            <person name="Gargeya S."/>
            <person name="Fitzgerald M."/>
            <person name="Abouelleil A."/>
            <person name="Alvarado L."/>
            <person name="Chapman S.B."/>
            <person name="Gainer-Dewar J."/>
            <person name="Goldberg J."/>
            <person name="Griggs A."/>
            <person name="Gujja S."/>
            <person name="Hansen M."/>
            <person name="Howarth C."/>
            <person name="Imamovic A."/>
            <person name="Ireland A."/>
            <person name="Larimer J."/>
            <person name="McCowan C."/>
            <person name="Murphy C."/>
            <person name="Pearson M."/>
            <person name="Poon T.W."/>
            <person name="Priest M."/>
            <person name="Roberts A."/>
            <person name="Saif S."/>
            <person name="Shea T."/>
            <person name="Sykes S."/>
            <person name="Wortman J."/>
            <person name="Nusbaum C."/>
            <person name="Birren B."/>
        </authorList>
    </citation>
    <scope>NUCLEOTIDE SEQUENCE [LARGE SCALE GENOMIC DNA]</scope>
    <source>
        <strain evidence="1 2">CJ05E6</strain>
    </source>
</reference>
<accession>W2JIR8</accession>